<feature type="domain" description="Alpha-D-phosphohexomutase alpha/beta/alpha" evidence="9">
    <location>
        <begin position="4"/>
        <end position="125"/>
    </location>
</feature>
<sequence length="464" mass="48106">MSPKFGTSGLRGLVTELTADLLADHIRAFLAACPLGTGLYVARDLRPSSPAIAELVIAAALQEGVTVTDCGAVPTPALALAAMGAGAAAVMVTGSHIPADRNGLKFYTPAGEITKQDEAAILAALGRSSGRANARLATDTNAGQAWVNRYVTAFGGGALAGRRIGVWSHSAVSRDLLRDALAALGALTVEVGRSDEFIPVDTEAVPGWARQAIRQWVVDHGLDALVSTDGDGDRPLLADERGEVIPGDILGQITARVLTADTVVTPLTSNTGAELSGHFARVIRTRIGSPFVIAGMAGAGLGRRVVGYEANGGFLLGFDACLSGPLPALATRDSLLPILATLVAAGKSSLSRLVSAEPSRFTAADRLENVDPSASGALVRRMAEDATLLDSLLSSLGEETDTIDVTDGLRVHLHSGRILHIRPSGNAPELRIYVEAEDARSANEVLGIACQRVGEMISSAHRED</sequence>
<reference evidence="12 13" key="1">
    <citation type="journal article" date="2017" name="Int. J. Syst. Evol. Microbiol.">
        <title>Gemmobacter straminiformis sp. nov., isolated from an artificial fountain.</title>
        <authorList>
            <person name="Kang J.Y."/>
            <person name="Kim M.J."/>
            <person name="Chun J."/>
            <person name="Son K.P."/>
            <person name="Jahng K.Y."/>
        </authorList>
    </citation>
    <scope>NUCLEOTIDE SEQUENCE [LARGE SCALE GENOMIC DNA]</scope>
    <source>
        <strain evidence="12 13">CAM-8</strain>
    </source>
</reference>
<dbReference type="InterPro" id="IPR036900">
    <property type="entry name" value="A-D-PHexomutase_C_sf"/>
</dbReference>
<comment type="caution">
    <text evidence="12">The sequence shown here is derived from an EMBL/GenBank/DDBJ whole genome shotgun (WGS) entry which is preliminary data.</text>
</comment>
<gene>
    <name evidence="12" type="ORF">H7F16_06395</name>
</gene>
<evidence type="ECO:0000313" key="12">
    <source>
        <dbReference type="EMBL" id="MBC2835131.1"/>
    </source>
</evidence>
<evidence type="ECO:0000259" key="9">
    <source>
        <dbReference type="Pfam" id="PF02878"/>
    </source>
</evidence>
<dbReference type="GO" id="GO:0008966">
    <property type="term" value="F:phosphoglucosamine mutase activity"/>
    <property type="evidence" value="ECO:0007669"/>
    <property type="project" value="TreeGrafter"/>
</dbReference>
<dbReference type="Pfam" id="PF00408">
    <property type="entry name" value="PGM_PMM_IV"/>
    <property type="match status" value="1"/>
</dbReference>
<dbReference type="PANTHER" id="PTHR42946">
    <property type="entry name" value="PHOSPHOHEXOSE MUTASE"/>
    <property type="match status" value="1"/>
</dbReference>
<name>A0A842I6B9_9RHOB</name>
<evidence type="ECO:0000256" key="1">
    <source>
        <dbReference type="ARBA" id="ARBA00001946"/>
    </source>
</evidence>
<evidence type="ECO:0000259" key="11">
    <source>
        <dbReference type="Pfam" id="PF02880"/>
    </source>
</evidence>
<accession>A0A842I6B9</accession>
<dbReference type="Pfam" id="PF02878">
    <property type="entry name" value="PGM_PMM_I"/>
    <property type="match status" value="1"/>
</dbReference>
<dbReference type="InterPro" id="IPR005845">
    <property type="entry name" value="A-D-PHexomutase_a/b/a-II"/>
</dbReference>
<dbReference type="GO" id="GO:0004615">
    <property type="term" value="F:phosphomannomutase activity"/>
    <property type="evidence" value="ECO:0007669"/>
    <property type="project" value="TreeGrafter"/>
</dbReference>
<evidence type="ECO:0000259" key="8">
    <source>
        <dbReference type="Pfam" id="PF00408"/>
    </source>
</evidence>
<dbReference type="InterPro" id="IPR016055">
    <property type="entry name" value="A-D-PHexomutase_a/b/a-I/II/III"/>
</dbReference>
<keyword evidence="4 7" id="KW-0479">Metal-binding</keyword>
<evidence type="ECO:0000256" key="2">
    <source>
        <dbReference type="ARBA" id="ARBA00010231"/>
    </source>
</evidence>
<proteinExistence type="inferred from homology"/>
<dbReference type="SUPFAM" id="SSF53738">
    <property type="entry name" value="Phosphoglucomutase, first 3 domains"/>
    <property type="match status" value="3"/>
</dbReference>
<evidence type="ECO:0000259" key="10">
    <source>
        <dbReference type="Pfam" id="PF02879"/>
    </source>
</evidence>
<dbReference type="InterPro" id="IPR005843">
    <property type="entry name" value="A-D-PHexomutase_C"/>
</dbReference>
<dbReference type="GO" id="GO:0005829">
    <property type="term" value="C:cytosol"/>
    <property type="evidence" value="ECO:0007669"/>
    <property type="project" value="TreeGrafter"/>
</dbReference>
<evidence type="ECO:0000256" key="7">
    <source>
        <dbReference type="RuleBase" id="RU004326"/>
    </source>
</evidence>
<evidence type="ECO:0000256" key="6">
    <source>
        <dbReference type="ARBA" id="ARBA00023235"/>
    </source>
</evidence>
<feature type="domain" description="Alpha-D-phosphohexomutase alpha/beta/alpha" evidence="10">
    <location>
        <begin position="145"/>
        <end position="242"/>
    </location>
</feature>
<dbReference type="InterPro" id="IPR005846">
    <property type="entry name" value="A-D-PHexomutase_a/b/a-III"/>
</dbReference>
<keyword evidence="5 7" id="KW-0460">Magnesium</keyword>
<comment type="similarity">
    <text evidence="2 7">Belongs to the phosphohexose mutase family.</text>
</comment>
<evidence type="ECO:0000256" key="5">
    <source>
        <dbReference type="ARBA" id="ARBA00022842"/>
    </source>
</evidence>
<dbReference type="InterPro" id="IPR050060">
    <property type="entry name" value="Phosphoglucosamine_mutase"/>
</dbReference>
<dbReference type="GO" id="GO:0006048">
    <property type="term" value="P:UDP-N-acetylglucosamine biosynthetic process"/>
    <property type="evidence" value="ECO:0007669"/>
    <property type="project" value="TreeGrafter"/>
</dbReference>
<dbReference type="Pfam" id="PF02880">
    <property type="entry name" value="PGM_PMM_III"/>
    <property type="match status" value="1"/>
</dbReference>
<dbReference type="AlphaFoldDB" id="A0A842I6B9"/>
<dbReference type="PANTHER" id="PTHR42946:SF1">
    <property type="entry name" value="PHOSPHOGLUCOMUTASE (ALPHA-D-GLUCOSE-1,6-BISPHOSPHATE-DEPENDENT)"/>
    <property type="match status" value="1"/>
</dbReference>
<keyword evidence="6" id="KW-0413">Isomerase</keyword>
<dbReference type="InterPro" id="IPR016066">
    <property type="entry name" value="A-D-PHexomutase_CS"/>
</dbReference>
<dbReference type="GO" id="GO:0005975">
    <property type="term" value="P:carbohydrate metabolic process"/>
    <property type="evidence" value="ECO:0007669"/>
    <property type="project" value="InterPro"/>
</dbReference>
<dbReference type="SUPFAM" id="SSF55957">
    <property type="entry name" value="Phosphoglucomutase, C-terminal domain"/>
    <property type="match status" value="1"/>
</dbReference>
<comment type="cofactor">
    <cofactor evidence="1">
        <name>Mg(2+)</name>
        <dbReference type="ChEBI" id="CHEBI:18420"/>
    </cofactor>
</comment>
<dbReference type="GO" id="GO:0000287">
    <property type="term" value="F:magnesium ion binding"/>
    <property type="evidence" value="ECO:0007669"/>
    <property type="project" value="InterPro"/>
</dbReference>
<dbReference type="Proteomes" id="UP000555411">
    <property type="component" value="Unassembled WGS sequence"/>
</dbReference>
<organism evidence="12 13">
    <name type="scientific">Paragemmobacter straminiformis</name>
    <dbReference type="NCBI Taxonomy" id="2045119"/>
    <lineage>
        <taxon>Bacteria</taxon>
        <taxon>Pseudomonadati</taxon>
        <taxon>Pseudomonadota</taxon>
        <taxon>Alphaproteobacteria</taxon>
        <taxon>Rhodobacterales</taxon>
        <taxon>Paracoccaceae</taxon>
        <taxon>Paragemmobacter</taxon>
    </lineage>
</organism>
<evidence type="ECO:0000256" key="4">
    <source>
        <dbReference type="ARBA" id="ARBA00022723"/>
    </source>
</evidence>
<dbReference type="Gene3D" id="3.30.310.50">
    <property type="entry name" value="Alpha-D-phosphohexomutase, C-terminal domain"/>
    <property type="match status" value="1"/>
</dbReference>
<dbReference type="InterPro" id="IPR005844">
    <property type="entry name" value="A-D-PHexomutase_a/b/a-I"/>
</dbReference>
<dbReference type="EMBL" id="JACLQD010000002">
    <property type="protein sequence ID" value="MBC2835131.1"/>
    <property type="molecule type" value="Genomic_DNA"/>
</dbReference>
<keyword evidence="3" id="KW-0597">Phosphoprotein</keyword>
<dbReference type="PROSITE" id="PS00710">
    <property type="entry name" value="PGM_PMM"/>
    <property type="match status" value="1"/>
</dbReference>
<dbReference type="RefSeq" id="WP_185797515.1">
    <property type="nucleotide sequence ID" value="NZ_JACLQD010000002.1"/>
</dbReference>
<dbReference type="Pfam" id="PF02879">
    <property type="entry name" value="PGM_PMM_II"/>
    <property type="match status" value="1"/>
</dbReference>
<keyword evidence="13" id="KW-1185">Reference proteome</keyword>
<feature type="domain" description="Alpha-D-phosphohexomutase alpha/beta/alpha" evidence="11">
    <location>
        <begin position="258"/>
        <end position="360"/>
    </location>
</feature>
<protein>
    <submittedName>
        <fullName evidence="12">Phosphomannomutase</fullName>
    </submittedName>
</protein>
<dbReference type="GO" id="GO:0009252">
    <property type="term" value="P:peptidoglycan biosynthetic process"/>
    <property type="evidence" value="ECO:0007669"/>
    <property type="project" value="TreeGrafter"/>
</dbReference>
<dbReference type="Gene3D" id="3.40.120.10">
    <property type="entry name" value="Alpha-D-Glucose-1,6-Bisphosphate, subunit A, domain 3"/>
    <property type="match status" value="3"/>
</dbReference>
<evidence type="ECO:0000256" key="3">
    <source>
        <dbReference type="ARBA" id="ARBA00022553"/>
    </source>
</evidence>
<feature type="domain" description="Alpha-D-phosphohexomutase C-terminal" evidence="8">
    <location>
        <begin position="398"/>
        <end position="445"/>
    </location>
</feature>
<evidence type="ECO:0000313" key="13">
    <source>
        <dbReference type="Proteomes" id="UP000555411"/>
    </source>
</evidence>